<reference evidence="2 3" key="1">
    <citation type="journal article" date="2016" name="Sci. Rep.">
        <title>The Dendrobium catenatum Lindl. genome sequence provides insights into polysaccharide synthase, floral development and adaptive evolution.</title>
        <authorList>
            <person name="Zhang G.Q."/>
            <person name="Xu Q."/>
            <person name="Bian C."/>
            <person name="Tsai W.C."/>
            <person name="Yeh C.M."/>
            <person name="Liu K.W."/>
            <person name="Yoshida K."/>
            <person name="Zhang L.S."/>
            <person name="Chang S.B."/>
            <person name="Chen F."/>
            <person name="Shi Y."/>
            <person name="Su Y.Y."/>
            <person name="Zhang Y.Q."/>
            <person name="Chen L.J."/>
            <person name="Yin Y."/>
            <person name="Lin M."/>
            <person name="Huang H."/>
            <person name="Deng H."/>
            <person name="Wang Z.W."/>
            <person name="Zhu S.L."/>
            <person name="Zhao X."/>
            <person name="Deng C."/>
            <person name="Niu S.C."/>
            <person name="Huang J."/>
            <person name="Wang M."/>
            <person name="Liu G.H."/>
            <person name="Yang H.J."/>
            <person name="Xiao X.J."/>
            <person name="Hsiao Y.Y."/>
            <person name="Wu W.L."/>
            <person name="Chen Y.Y."/>
            <person name="Mitsuda N."/>
            <person name="Ohme-Takagi M."/>
            <person name="Luo Y.B."/>
            <person name="Van de Peer Y."/>
            <person name="Liu Z.J."/>
        </authorList>
    </citation>
    <scope>NUCLEOTIDE SEQUENCE [LARGE SCALE GENOMIC DNA]</scope>
    <source>
        <tissue evidence="2">The whole plant</tissue>
    </source>
</reference>
<gene>
    <name evidence="2" type="ORF">MA16_Dca003592</name>
</gene>
<evidence type="ECO:0000313" key="3">
    <source>
        <dbReference type="Proteomes" id="UP000233837"/>
    </source>
</evidence>
<reference evidence="2 3" key="2">
    <citation type="journal article" date="2017" name="Nature">
        <title>The Apostasia genome and the evolution of orchids.</title>
        <authorList>
            <person name="Zhang G.Q."/>
            <person name="Liu K.W."/>
            <person name="Li Z."/>
            <person name="Lohaus R."/>
            <person name="Hsiao Y.Y."/>
            <person name="Niu S.C."/>
            <person name="Wang J.Y."/>
            <person name="Lin Y.C."/>
            <person name="Xu Q."/>
            <person name="Chen L.J."/>
            <person name="Yoshida K."/>
            <person name="Fujiwara S."/>
            <person name="Wang Z.W."/>
            <person name="Zhang Y.Q."/>
            <person name="Mitsuda N."/>
            <person name="Wang M."/>
            <person name="Liu G.H."/>
            <person name="Pecoraro L."/>
            <person name="Huang H.X."/>
            <person name="Xiao X.J."/>
            <person name="Lin M."/>
            <person name="Wu X.Y."/>
            <person name="Wu W.L."/>
            <person name="Chen Y.Y."/>
            <person name="Chang S.B."/>
            <person name="Sakamoto S."/>
            <person name="Ohme-Takagi M."/>
            <person name="Yagi M."/>
            <person name="Zeng S.J."/>
            <person name="Shen C.Y."/>
            <person name="Yeh C.M."/>
            <person name="Luo Y.B."/>
            <person name="Tsai W.C."/>
            <person name="Van de Peer Y."/>
            <person name="Liu Z.J."/>
        </authorList>
    </citation>
    <scope>NUCLEOTIDE SEQUENCE [LARGE SCALE GENOMIC DNA]</scope>
    <source>
        <tissue evidence="2">The whole plant</tissue>
    </source>
</reference>
<dbReference type="AlphaFoldDB" id="A0A2I0WFG4"/>
<dbReference type="EMBL" id="KZ502674">
    <property type="protein sequence ID" value="PKU74389.1"/>
    <property type="molecule type" value="Genomic_DNA"/>
</dbReference>
<feature type="region of interest" description="Disordered" evidence="1">
    <location>
        <begin position="50"/>
        <end position="80"/>
    </location>
</feature>
<name>A0A2I0WFG4_9ASPA</name>
<feature type="compositionally biased region" description="Basic and acidic residues" evidence="1">
    <location>
        <begin position="50"/>
        <end position="67"/>
    </location>
</feature>
<organism evidence="2 3">
    <name type="scientific">Dendrobium catenatum</name>
    <dbReference type="NCBI Taxonomy" id="906689"/>
    <lineage>
        <taxon>Eukaryota</taxon>
        <taxon>Viridiplantae</taxon>
        <taxon>Streptophyta</taxon>
        <taxon>Embryophyta</taxon>
        <taxon>Tracheophyta</taxon>
        <taxon>Spermatophyta</taxon>
        <taxon>Magnoliopsida</taxon>
        <taxon>Liliopsida</taxon>
        <taxon>Asparagales</taxon>
        <taxon>Orchidaceae</taxon>
        <taxon>Epidendroideae</taxon>
        <taxon>Malaxideae</taxon>
        <taxon>Dendrobiinae</taxon>
        <taxon>Dendrobium</taxon>
    </lineage>
</organism>
<dbReference type="Proteomes" id="UP000233837">
    <property type="component" value="Unassembled WGS sequence"/>
</dbReference>
<protein>
    <submittedName>
        <fullName evidence="2">Uncharacterized protein</fullName>
    </submittedName>
</protein>
<evidence type="ECO:0000313" key="2">
    <source>
        <dbReference type="EMBL" id="PKU74389.1"/>
    </source>
</evidence>
<sequence>MSTKRTKWHPPPPPTPRILNFPRRSRLLRPEKHRAKLPVATKPNLEALMRQESRRCRGEERRAKVEESYSSPSGEITRDSAEDKWKFQADVLRAECNFLRMEREVALRKLDRNRVQMESALTSLMETMISGRKKIDGRCGNAPMALDEEIEEILAKLEEIHGGFRWTKLKVGRSGGNFDRCASSLRRRLATMEEVTSVKEIREISYQIAEPAISSKGNKVALLAFDRMCKFPDVEKLRMKMEGLSKGMMERMEEHGLLSLSFESSPSAAAAEAGRGNARHGLFDKEVRAVADRRRPLRQTEELGSVKQLETIGVGRCCNCKNLVDKIAQQVMAEAEQCGEMQAMLDKVKTDMEELRSSRDHWEHRALSSELKFRSLHSQMLEWKKRALESEKIAKELGRAEASSLPTLSDQLDSEICRLKQLKIREKQRKSLEFQSVKEKHVVVCQRRSPFQEIGNLPSKNSTARMFRVIKV</sequence>
<evidence type="ECO:0000256" key="1">
    <source>
        <dbReference type="SAM" id="MobiDB-lite"/>
    </source>
</evidence>
<accession>A0A2I0WFG4</accession>
<proteinExistence type="predicted"/>
<feature type="region of interest" description="Disordered" evidence="1">
    <location>
        <begin position="1"/>
        <end position="20"/>
    </location>
</feature>
<keyword evidence="3" id="KW-1185">Reference proteome</keyword>
<dbReference type="PANTHER" id="PTHR35468:SF1">
    <property type="entry name" value="MYOSIN-LIKE PROTEIN"/>
    <property type="match status" value="1"/>
</dbReference>
<dbReference type="STRING" id="906689.A0A2I0WFG4"/>
<dbReference type="PANTHER" id="PTHR35468">
    <property type="entry name" value="MYOSIN-LIKE PROTEIN"/>
    <property type="match status" value="1"/>
</dbReference>